<dbReference type="AlphaFoldDB" id="A0A0S7BC61"/>
<dbReference type="PANTHER" id="PTHR39324">
    <property type="entry name" value="CALCIUM DODECIN"/>
    <property type="match status" value="1"/>
</dbReference>
<dbReference type="STRING" id="360412.LARV_03135"/>
<dbReference type="EMBL" id="DF967972">
    <property type="protein sequence ID" value="GAP15351.1"/>
    <property type="molecule type" value="Genomic_DNA"/>
</dbReference>
<dbReference type="InterPro" id="IPR025543">
    <property type="entry name" value="Dodecin-like"/>
</dbReference>
<name>A0A0S7BC61_9CHLR</name>
<dbReference type="OrthoDB" id="9805449at2"/>
<proteinExistence type="predicted"/>
<dbReference type="Proteomes" id="UP000055060">
    <property type="component" value="Unassembled WGS sequence"/>
</dbReference>
<protein>
    <submittedName>
        <fullName evidence="1">Uncharacterized conserved protein</fullName>
    </submittedName>
</protein>
<sequence length="68" mass="7778">MSVARVTEIKSSSTKSFDDAIHEGIARVTKTLKNVKSAWIENQEVFIDEDGKIVEYRVQMKVTFILMD</sequence>
<dbReference type="RefSeq" id="WP_075074537.1">
    <property type="nucleotide sequence ID" value="NZ_DF967972.1"/>
</dbReference>
<accession>A0A0S7BC61</accession>
<keyword evidence="2" id="KW-1185">Reference proteome</keyword>
<dbReference type="SUPFAM" id="SSF89807">
    <property type="entry name" value="Dodecin-like"/>
    <property type="match status" value="1"/>
</dbReference>
<dbReference type="Pfam" id="PF07311">
    <property type="entry name" value="Dodecin"/>
    <property type="match status" value="1"/>
</dbReference>
<organism evidence="1">
    <name type="scientific">Longilinea arvoryzae</name>
    <dbReference type="NCBI Taxonomy" id="360412"/>
    <lineage>
        <taxon>Bacteria</taxon>
        <taxon>Bacillati</taxon>
        <taxon>Chloroflexota</taxon>
        <taxon>Anaerolineae</taxon>
        <taxon>Anaerolineales</taxon>
        <taxon>Anaerolineaceae</taxon>
        <taxon>Longilinea</taxon>
    </lineage>
</organism>
<dbReference type="PANTHER" id="PTHR39324:SF1">
    <property type="entry name" value="CALCIUM DODECIN"/>
    <property type="match status" value="1"/>
</dbReference>
<evidence type="ECO:0000313" key="2">
    <source>
        <dbReference type="Proteomes" id="UP000055060"/>
    </source>
</evidence>
<dbReference type="InterPro" id="IPR036694">
    <property type="entry name" value="Dodecin-like_sf"/>
</dbReference>
<dbReference type="Gene3D" id="3.30.1660.10">
    <property type="entry name" value="Flavin-binding protein dodecin"/>
    <property type="match status" value="1"/>
</dbReference>
<reference evidence="1" key="1">
    <citation type="submission" date="2015-07" db="EMBL/GenBank/DDBJ databases">
        <title>Draft Genome Sequences of Anaerolinea thermolimosa IMO-1, Bellilinea caldifistulae GOMI-1, Leptolinea tardivitalis YMTK-2, Levilinea saccharolytica KIBI-1,Longilinea arvoryzae KOME-1, Previously Described as Members of the Anaerolineaceae (Chloroflexi).</title>
        <authorList>
            <person name="Sekiguchi Y."/>
            <person name="Ohashi A."/>
            <person name="Matsuura N."/>
            <person name="Tourlousse M.D."/>
        </authorList>
    </citation>
    <scope>NUCLEOTIDE SEQUENCE [LARGE SCALE GENOMIC DNA]</scope>
    <source>
        <strain evidence="1">KOME-1</strain>
    </source>
</reference>
<gene>
    <name evidence="1" type="ORF">LARV_03135</name>
</gene>
<dbReference type="InterPro" id="IPR009923">
    <property type="entry name" value="Dodecin"/>
</dbReference>
<evidence type="ECO:0000313" key="1">
    <source>
        <dbReference type="EMBL" id="GAP15351.1"/>
    </source>
</evidence>